<comment type="caution">
    <text evidence="1">The sequence shown here is derived from an EMBL/GenBank/DDBJ whole genome shotgun (WGS) entry which is preliminary data.</text>
</comment>
<reference evidence="1 2" key="1">
    <citation type="journal article" date="2018" name="Front. Microbiol.">
        <title>Description and Comparative Genomics of Macrococcus caseolyticus subsp. hominis subsp. nov., Macrococcus goetzii sp. nov., Macrococcus epidermidis sp. nov., and Macrococcus bohemicus sp. nov., Novel Macrococci From Human Clinical Material With Virulence Potential and Suspected Uptake of Foreign DNA by Natural Transformation.</title>
        <authorList>
            <person name="Maslanova I."/>
            <person name="Wertheimer Z."/>
            <person name="Sedlacek I."/>
            <person name="Svec P."/>
            <person name="Indrakova A."/>
            <person name="Kovarovic V."/>
            <person name="Schumann P."/>
            <person name="Sproer C."/>
            <person name="Kralova S."/>
            <person name="Sedo O."/>
            <person name="Kristofova L."/>
            <person name="Vrbovska V."/>
            <person name="Fuzik T."/>
            <person name="Petras P."/>
            <person name="Zdrahal Z."/>
            <person name="Ruzickova V."/>
            <person name="Doskar J."/>
            <person name="Pantucek R."/>
        </authorList>
    </citation>
    <scope>NUCLEOTIDE SEQUENCE [LARGE SCALE GENOMIC DNA]</scope>
    <source>
        <strain evidence="1 2">CCM 4927</strain>
    </source>
</reference>
<name>A0A2G5NUP2_9STAP</name>
<dbReference type="EMBL" id="MJBI02000006">
    <property type="protein sequence ID" value="RAI79701.1"/>
    <property type="molecule type" value="Genomic_DNA"/>
</dbReference>
<gene>
    <name evidence="1" type="ORF">BFS35_011180</name>
</gene>
<keyword evidence="2" id="KW-1185">Reference proteome</keyword>
<protein>
    <submittedName>
        <fullName evidence="1">DUF771 domain-containing protein</fullName>
    </submittedName>
</protein>
<dbReference type="RefSeq" id="WP_099576936.1">
    <property type="nucleotide sequence ID" value="NZ_MJBI02000006.1"/>
</dbReference>
<evidence type="ECO:0000313" key="1">
    <source>
        <dbReference type="EMBL" id="RAI79701.1"/>
    </source>
</evidence>
<dbReference type="Pfam" id="PF05595">
    <property type="entry name" value="DUF771"/>
    <property type="match status" value="1"/>
</dbReference>
<proteinExistence type="predicted"/>
<dbReference type="AlphaFoldDB" id="A0A2G5NUP2"/>
<dbReference type="Proteomes" id="UP000229523">
    <property type="component" value="Unassembled WGS sequence"/>
</dbReference>
<accession>A0A2G5NUP2</accession>
<sequence>MNLINEEVLNTMIQEQLQSIIDEQLKQPVWWTLDDLVKNERIGGETVVTDMLNYPPYKKELQNDIVHYPETRRSPYLIHAKRMKEWLDKNFEKVNSQRKLWRVKR</sequence>
<evidence type="ECO:0000313" key="2">
    <source>
        <dbReference type="Proteomes" id="UP000229523"/>
    </source>
</evidence>
<dbReference type="InterPro" id="IPR008489">
    <property type="entry name" value="DUF771"/>
</dbReference>
<organism evidence="1 2">
    <name type="scientific">Macrococcoides goetzii</name>
    <dbReference type="NCBI Taxonomy" id="1891097"/>
    <lineage>
        <taxon>Bacteria</taxon>
        <taxon>Bacillati</taxon>
        <taxon>Bacillota</taxon>
        <taxon>Bacilli</taxon>
        <taxon>Bacillales</taxon>
        <taxon>Staphylococcaceae</taxon>
        <taxon>Macrococcoides</taxon>
    </lineage>
</organism>